<keyword evidence="4 8" id="KW-0812">Transmembrane</keyword>
<feature type="transmembrane region" description="Helical" evidence="8">
    <location>
        <begin position="58"/>
        <end position="76"/>
    </location>
</feature>
<dbReference type="InterPro" id="IPR038770">
    <property type="entry name" value="Na+/solute_symporter_sf"/>
</dbReference>
<dbReference type="InterPro" id="IPR006153">
    <property type="entry name" value="Cation/H_exchanger_TM"/>
</dbReference>
<feature type="transmembrane region" description="Helical" evidence="8">
    <location>
        <begin position="268"/>
        <end position="286"/>
    </location>
</feature>
<evidence type="ECO:0000256" key="5">
    <source>
        <dbReference type="ARBA" id="ARBA00022989"/>
    </source>
</evidence>
<sequence length="404" mass="41857">MDEINPSNLIAVAVAMVIAAGIPALLPRLPLPAVVLEIVLGAVVGPQVLGLVHPGARLNFLADFLGLGMLFLMAGFETDPKVLRGRPIRNALFGWAMTAVIAFGAAMLLNMLGLASAPLYTGLALTTTTIGTLLPMLRDSGLLAPPYGPMVLAAGAIGEVGPVIALSLIQAKDRAPEQALIMIVFAALAAGAVVLAQRASRSSFEGIVTRTMTTSSQLPVRLAMCALILLGVLSEQLQIEVVVGAFIAGALTRAALERQHDEAMKARLDGAGSAFLIPIFFVTSGVRLDVASLVSSPIALTMAAVYALLMLVARGAPALLLYGADLSLRQRVGLALHSGTQLPLVVAITAIAVRHGAMSSAQGAVLVGGGILSTILFPQLAKLFLEAEPAPQPVKARGRWAFWV</sequence>
<feature type="transmembrane region" description="Helical" evidence="8">
    <location>
        <begin position="117"/>
        <end position="137"/>
    </location>
</feature>
<dbReference type="RefSeq" id="WP_158658611.1">
    <property type="nucleotide sequence ID" value="NZ_AP027149.1"/>
</dbReference>
<dbReference type="PANTHER" id="PTHR43562">
    <property type="entry name" value="NAPA-TYPE SODIUM/HYDROGEN ANTIPORTER"/>
    <property type="match status" value="1"/>
</dbReference>
<dbReference type="AlphaFoldDB" id="A0A1W6N0P6"/>
<organism evidence="10 11">
    <name type="scientific">Methylocystis bryophila</name>
    <dbReference type="NCBI Taxonomy" id="655015"/>
    <lineage>
        <taxon>Bacteria</taxon>
        <taxon>Pseudomonadati</taxon>
        <taxon>Pseudomonadota</taxon>
        <taxon>Alphaproteobacteria</taxon>
        <taxon>Hyphomicrobiales</taxon>
        <taxon>Methylocystaceae</taxon>
        <taxon>Methylocystis</taxon>
    </lineage>
</organism>
<dbReference type="Proteomes" id="UP000193978">
    <property type="component" value="Chromosome"/>
</dbReference>
<evidence type="ECO:0000313" key="11">
    <source>
        <dbReference type="Proteomes" id="UP000193978"/>
    </source>
</evidence>
<evidence type="ECO:0000256" key="7">
    <source>
        <dbReference type="ARBA" id="ARBA00023136"/>
    </source>
</evidence>
<feature type="transmembrane region" description="Helical" evidence="8">
    <location>
        <begin position="334"/>
        <end position="353"/>
    </location>
</feature>
<evidence type="ECO:0000259" key="9">
    <source>
        <dbReference type="Pfam" id="PF00999"/>
    </source>
</evidence>
<evidence type="ECO:0000256" key="8">
    <source>
        <dbReference type="SAM" id="Phobius"/>
    </source>
</evidence>
<dbReference type="GO" id="GO:0015297">
    <property type="term" value="F:antiporter activity"/>
    <property type="evidence" value="ECO:0007669"/>
    <property type="project" value="UniProtKB-KW"/>
</dbReference>
<feature type="transmembrane region" description="Helical" evidence="8">
    <location>
        <begin position="365"/>
        <end position="385"/>
    </location>
</feature>
<dbReference type="GO" id="GO:0016020">
    <property type="term" value="C:membrane"/>
    <property type="evidence" value="ECO:0007669"/>
    <property type="project" value="UniProtKB-SubCell"/>
</dbReference>
<dbReference type="KEGG" id="mbry:B1812_05640"/>
<evidence type="ECO:0000256" key="4">
    <source>
        <dbReference type="ARBA" id="ARBA00022692"/>
    </source>
</evidence>
<feature type="transmembrane region" description="Helical" evidence="8">
    <location>
        <begin position="88"/>
        <end position="111"/>
    </location>
</feature>
<keyword evidence="7 8" id="KW-0472">Membrane</keyword>
<feature type="transmembrane region" description="Helical" evidence="8">
    <location>
        <begin position="298"/>
        <end position="322"/>
    </location>
</feature>
<feature type="transmembrane region" description="Helical" evidence="8">
    <location>
        <begin position="6"/>
        <end position="26"/>
    </location>
</feature>
<dbReference type="EMBL" id="CP019948">
    <property type="protein sequence ID" value="ARN83420.1"/>
    <property type="molecule type" value="Genomic_DNA"/>
</dbReference>
<keyword evidence="6" id="KW-0406">Ion transport</keyword>
<keyword evidence="3" id="KW-0050">Antiport</keyword>
<evidence type="ECO:0000256" key="6">
    <source>
        <dbReference type="ARBA" id="ARBA00023065"/>
    </source>
</evidence>
<feature type="transmembrane region" description="Helical" evidence="8">
    <location>
        <begin position="180"/>
        <end position="197"/>
    </location>
</feature>
<accession>A0A1W6N0P6</accession>
<keyword evidence="5 8" id="KW-1133">Transmembrane helix</keyword>
<proteinExistence type="predicted"/>
<evidence type="ECO:0000256" key="1">
    <source>
        <dbReference type="ARBA" id="ARBA00004141"/>
    </source>
</evidence>
<name>A0A1W6N0P6_9HYPH</name>
<feature type="domain" description="Cation/H+ exchanger transmembrane" evidence="9">
    <location>
        <begin position="17"/>
        <end position="379"/>
    </location>
</feature>
<feature type="transmembrane region" description="Helical" evidence="8">
    <location>
        <begin position="149"/>
        <end position="168"/>
    </location>
</feature>
<feature type="transmembrane region" description="Helical" evidence="8">
    <location>
        <begin position="33"/>
        <end position="52"/>
    </location>
</feature>
<evidence type="ECO:0000256" key="3">
    <source>
        <dbReference type="ARBA" id="ARBA00022449"/>
    </source>
</evidence>
<protein>
    <recommendedName>
        <fullName evidence="9">Cation/H+ exchanger transmembrane domain-containing protein</fullName>
    </recommendedName>
</protein>
<gene>
    <name evidence="10" type="ORF">B1812_05640</name>
</gene>
<dbReference type="Gene3D" id="1.20.1530.20">
    <property type="match status" value="1"/>
</dbReference>
<dbReference type="OrthoDB" id="9793589at2"/>
<dbReference type="Pfam" id="PF00999">
    <property type="entry name" value="Na_H_Exchanger"/>
    <property type="match status" value="1"/>
</dbReference>
<reference evidence="10 11" key="1">
    <citation type="submission" date="2017-02" db="EMBL/GenBank/DDBJ databases">
        <authorList>
            <person name="Peterson S.W."/>
        </authorList>
    </citation>
    <scope>NUCLEOTIDE SEQUENCE [LARGE SCALE GENOMIC DNA]</scope>
    <source>
        <strain evidence="10 11">S285</strain>
    </source>
</reference>
<keyword evidence="2" id="KW-0813">Transport</keyword>
<evidence type="ECO:0000313" key="10">
    <source>
        <dbReference type="EMBL" id="ARN83420.1"/>
    </source>
</evidence>
<dbReference type="PANTHER" id="PTHR43562:SF1">
    <property type="entry name" value="NA(+)_H(+) ANTIPORTER YJBQ-RELATED"/>
    <property type="match status" value="1"/>
</dbReference>
<keyword evidence="11" id="KW-1185">Reference proteome</keyword>
<dbReference type="GO" id="GO:1902600">
    <property type="term" value="P:proton transmembrane transport"/>
    <property type="evidence" value="ECO:0007669"/>
    <property type="project" value="InterPro"/>
</dbReference>
<comment type="subcellular location">
    <subcellularLocation>
        <location evidence="1">Membrane</location>
        <topology evidence="1">Multi-pass membrane protein</topology>
    </subcellularLocation>
</comment>
<evidence type="ECO:0000256" key="2">
    <source>
        <dbReference type="ARBA" id="ARBA00022448"/>
    </source>
</evidence>